<evidence type="ECO:0000256" key="2">
    <source>
        <dbReference type="SAM" id="Phobius"/>
    </source>
</evidence>
<feature type="compositionally biased region" description="Low complexity" evidence="1">
    <location>
        <begin position="70"/>
        <end position="121"/>
    </location>
</feature>
<evidence type="ECO:0000256" key="1">
    <source>
        <dbReference type="SAM" id="MobiDB-lite"/>
    </source>
</evidence>
<feature type="transmembrane region" description="Helical" evidence="2">
    <location>
        <begin position="40"/>
        <end position="60"/>
    </location>
</feature>
<keyword evidence="4" id="KW-1185">Reference proteome</keyword>
<reference evidence="4" key="1">
    <citation type="journal article" date="2019" name="Int. J. Syst. Evol. Microbiol.">
        <title>The Global Catalogue of Microorganisms (GCM) 10K type strain sequencing project: providing services to taxonomists for standard genome sequencing and annotation.</title>
        <authorList>
            <consortium name="The Broad Institute Genomics Platform"/>
            <consortium name="The Broad Institute Genome Sequencing Center for Infectious Disease"/>
            <person name="Wu L."/>
            <person name="Ma J."/>
        </authorList>
    </citation>
    <scope>NUCLEOTIDE SEQUENCE [LARGE SCALE GENOMIC DNA]</scope>
    <source>
        <strain evidence="4">TBRC 5832</strain>
    </source>
</reference>
<dbReference type="EMBL" id="JBHSBL010000002">
    <property type="protein sequence ID" value="MFC4063648.1"/>
    <property type="molecule type" value="Genomic_DNA"/>
</dbReference>
<proteinExistence type="predicted"/>
<feature type="region of interest" description="Disordered" evidence="1">
    <location>
        <begin position="65"/>
        <end position="126"/>
    </location>
</feature>
<dbReference type="RefSeq" id="WP_378064683.1">
    <property type="nucleotide sequence ID" value="NZ_JBHSBL010000002.1"/>
</dbReference>
<evidence type="ECO:0000313" key="3">
    <source>
        <dbReference type="EMBL" id="MFC4063648.1"/>
    </source>
</evidence>
<keyword evidence="2" id="KW-1133">Transmembrane helix</keyword>
<sequence length="211" mass="21572">MSDDLTRLRATMSDLAEHGGNSDLYQRALDSSRRLGRRRAAVSTAAAAVAVLAIATPIAFAQRHEPTPLPAADTPAATSPSPTTGPSATPKPSSVPQASSPSPSHGNALSPSHGTSPSHPTNGCPVTASTLQKVSGLEAGYKINASSIECKQNWATAAVTAPSVEMQGDGLIFFRYSPASGKWMKKGEGSDVPCGGDMGIPESTGFCNPDA</sequence>
<protein>
    <submittedName>
        <fullName evidence="3">Uncharacterized protein</fullName>
    </submittedName>
</protein>
<keyword evidence="2" id="KW-0472">Membrane</keyword>
<accession>A0ABV8IHD9</accession>
<evidence type="ECO:0000313" key="4">
    <source>
        <dbReference type="Proteomes" id="UP001595867"/>
    </source>
</evidence>
<dbReference type="Proteomes" id="UP001595867">
    <property type="component" value="Unassembled WGS sequence"/>
</dbReference>
<keyword evidence="2" id="KW-0812">Transmembrane</keyword>
<name>A0ABV8IHD9_9ACTN</name>
<comment type="caution">
    <text evidence="3">The sequence shown here is derived from an EMBL/GenBank/DDBJ whole genome shotgun (WGS) entry which is preliminary data.</text>
</comment>
<gene>
    <name evidence="3" type="ORF">ACFO0C_01800</name>
</gene>
<organism evidence="3 4">
    <name type="scientific">Actinoplanes subglobosus</name>
    <dbReference type="NCBI Taxonomy" id="1547892"/>
    <lineage>
        <taxon>Bacteria</taxon>
        <taxon>Bacillati</taxon>
        <taxon>Actinomycetota</taxon>
        <taxon>Actinomycetes</taxon>
        <taxon>Micromonosporales</taxon>
        <taxon>Micromonosporaceae</taxon>
        <taxon>Actinoplanes</taxon>
    </lineage>
</organism>